<dbReference type="Proteomes" id="UP000078046">
    <property type="component" value="Unassembled WGS sequence"/>
</dbReference>
<dbReference type="GO" id="GO:0003924">
    <property type="term" value="F:GTPase activity"/>
    <property type="evidence" value="ECO:0007669"/>
    <property type="project" value="InterPro"/>
</dbReference>
<protein>
    <recommendedName>
        <fullName evidence="3">Tr-type G domain-containing protein</fullName>
    </recommendedName>
</protein>
<feature type="domain" description="Tr-type G" evidence="3">
    <location>
        <begin position="1"/>
        <end position="236"/>
    </location>
</feature>
<dbReference type="PRINTS" id="PR00315">
    <property type="entry name" value="ELONGATNFCT"/>
</dbReference>
<gene>
    <name evidence="4" type="ORF">A3Q56_07788</name>
</gene>
<evidence type="ECO:0000259" key="3">
    <source>
        <dbReference type="PROSITE" id="PS51722"/>
    </source>
</evidence>
<feature type="non-terminal residue" evidence="4">
    <location>
        <position position="393"/>
    </location>
</feature>
<dbReference type="EMBL" id="LWCA01001785">
    <property type="protein sequence ID" value="OAF64505.1"/>
    <property type="molecule type" value="Genomic_DNA"/>
</dbReference>
<reference evidence="4 5" key="1">
    <citation type="submission" date="2016-04" db="EMBL/GenBank/DDBJ databases">
        <title>The genome of Intoshia linei affirms orthonectids as highly simplified spiralians.</title>
        <authorList>
            <person name="Mikhailov K.V."/>
            <person name="Slusarev G.S."/>
            <person name="Nikitin M.A."/>
            <person name="Logacheva M.D."/>
            <person name="Penin A."/>
            <person name="Aleoshin V."/>
            <person name="Panchin Y.V."/>
        </authorList>
    </citation>
    <scope>NUCLEOTIDE SEQUENCE [LARGE SCALE GENOMIC DNA]</scope>
    <source>
        <strain evidence="4">Intl2013</strain>
        <tissue evidence="4">Whole animal</tissue>
    </source>
</reference>
<comment type="caution">
    <text evidence="4">The sequence shown here is derived from an EMBL/GenBank/DDBJ whole genome shotgun (WGS) entry which is preliminary data.</text>
</comment>
<dbReference type="GO" id="GO:0005525">
    <property type="term" value="F:GTP binding"/>
    <property type="evidence" value="ECO:0007669"/>
    <property type="project" value="UniProtKB-KW"/>
</dbReference>
<organism evidence="4 5">
    <name type="scientific">Intoshia linei</name>
    <dbReference type="NCBI Taxonomy" id="1819745"/>
    <lineage>
        <taxon>Eukaryota</taxon>
        <taxon>Metazoa</taxon>
        <taxon>Spiralia</taxon>
        <taxon>Lophotrochozoa</taxon>
        <taxon>Mesozoa</taxon>
        <taxon>Orthonectida</taxon>
        <taxon>Rhopaluridae</taxon>
        <taxon>Intoshia</taxon>
    </lineage>
</organism>
<evidence type="ECO:0000256" key="1">
    <source>
        <dbReference type="ARBA" id="ARBA00022741"/>
    </source>
</evidence>
<name>A0A177ARA0_9BILA</name>
<dbReference type="PANTHER" id="PTHR23115">
    <property type="entry name" value="TRANSLATION FACTOR"/>
    <property type="match status" value="1"/>
</dbReference>
<sequence length="393" mass="44999">TSYLIFPYFNIFICIFPCTDAQKHLKFDLIFKLQIGNAPHARLTNFRNSLQSNQNGHLNNASLYYTDNPLYRNKERGITMDVMEIEFELKDRIIHLVDTPGHKDLIPTMIKGVCGTEVGIIVLSAHTGEFESGFSESGQTLEHLKLARILGINFLICLINKMDTVLYSQNRFNQIQNNIKQTLQKLSFKAENIQAIPISALKGDNVSFKSTESQFSWYNGPTLVDAFSSFHLQRNESYLDKPTQIYIDDIYKNGSVKILSVQIISGWLTNNMNLTILPHNENVFVKSISKNNEPVNFAFYNDSVDITVKIDDKIPISRGNVLSFPNLCMKLTQNIIVKLQIFNLVEAITKGFECEMFCRLYKGDVSVSKIIGYAREFKKQCENRKPRLIYIQC</sequence>
<dbReference type="OrthoDB" id="342024at2759"/>
<dbReference type="InterPro" id="IPR050100">
    <property type="entry name" value="TRAFAC_GTPase_members"/>
</dbReference>
<evidence type="ECO:0000256" key="2">
    <source>
        <dbReference type="ARBA" id="ARBA00023134"/>
    </source>
</evidence>
<evidence type="ECO:0000313" key="4">
    <source>
        <dbReference type="EMBL" id="OAF64505.1"/>
    </source>
</evidence>
<dbReference type="SUPFAM" id="SSF52540">
    <property type="entry name" value="P-loop containing nucleoside triphosphate hydrolases"/>
    <property type="match status" value="1"/>
</dbReference>
<dbReference type="AlphaFoldDB" id="A0A177ARA0"/>
<feature type="non-terminal residue" evidence="4">
    <location>
        <position position="1"/>
    </location>
</feature>
<dbReference type="Gene3D" id="3.40.50.300">
    <property type="entry name" value="P-loop containing nucleotide triphosphate hydrolases"/>
    <property type="match status" value="1"/>
</dbReference>
<dbReference type="PROSITE" id="PS51722">
    <property type="entry name" value="G_TR_2"/>
    <property type="match status" value="1"/>
</dbReference>
<evidence type="ECO:0000313" key="5">
    <source>
        <dbReference type="Proteomes" id="UP000078046"/>
    </source>
</evidence>
<keyword evidence="5" id="KW-1185">Reference proteome</keyword>
<dbReference type="Gene3D" id="2.40.30.10">
    <property type="entry name" value="Translation factors"/>
    <property type="match status" value="1"/>
</dbReference>
<dbReference type="Pfam" id="PF00009">
    <property type="entry name" value="GTP_EFTU"/>
    <property type="match status" value="1"/>
</dbReference>
<accession>A0A177ARA0</accession>
<proteinExistence type="predicted"/>
<dbReference type="InterPro" id="IPR027417">
    <property type="entry name" value="P-loop_NTPase"/>
</dbReference>
<dbReference type="InterPro" id="IPR009000">
    <property type="entry name" value="Transl_B-barrel_sf"/>
</dbReference>
<keyword evidence="2" id="KW-0342">GTP-binding</keyword>
<dbReference type="InterPro" id="IPR000795">
    <property type="entry name" value="T_Tr_GTP-bd_dom"/>
</dbReference>
<keyword evidence="1" id="KW-0547">Nucleotide-binding</keyword>
<dbReference type="SUPFAM" id="SSF50447">
    <property type="entry name" value="Translation proteins"/>
    <property type="match status" value="1"/>
</dbReference>